<dbReference type="RefSeq" id="WP_004351027.1">
    <property type="nucleotide sequence ID" value="NZ_ADEG01000109.1"/>
</dbReference>
<protein>
    <recommendedName>
        <fullName evidence="3">Lipoprotein</fullName>
    </recommendedName>
</protein>
<name>D1W8Z1_9BACT</name>
<evidence type="ECO:0000313" key="2">
    <source>
        <dbReference type="Proteomes" id="UP000005283"/>
    </source>
</evidence>
<evidence type="ECO:0000313" key="1">
    <source>
        <dbReference type="EMBL" id="EFA91024.1"/>
    </source>
</evidence>
<comment type="caution">
    <text evidence="1">The sequence shown here is derived from an EMBL/GenBank/DDBJ whole genome shotgun (WGS) entry which is preliminary data.</text>
</comment>
<keyword evidence="2" id="KW-1185">Reference proteome</keyword>
<evidence type="ECO:0008006" key="3">
    <source>
        <dbReference type="Google" id="ProtNLM"/>
    </source>
</evidence>
<dbReference type="AlphaFoldDB" id="D1W8Z1"/>
<accession>D1W8Z1</accession>
<sequence length="192" mass="22756">MMKRKVIKVVGLLFISMMFVGCYDKSYQKNISKEHVTIFYTNVNGVPNIQTTPTNFYTTMKAMRMTDTIAISKVKYEELKRILQKKHRNMQVNNNLETVMCVLYKKQKLFIGRDELGYDINGFPIDVSLHEIYFIKVISGYYNHFKKYDLDMLQSVRKYGLPQNYKNLKDLPGDITKYKSPYSKIYIFERES</sequence>
<proteinExistence type="predicted"/>
<dbReference type="PROSITE" id="PS51257">
    <property type="entry name" value="PROKAR_LIPOPROTEIN"/>
    <property type="match status" value="1"/>
</dbReference>
<organism evidence="1 2">
    <name type="scientific">Hoylesella buccalis ATCC 35310</name>
    <dbReference type="NCBI Taxonomy" id="679190"/>
    <lineage>
        <taxon>Bacteria</taxon>
        <taxon>Pseudomonadati</taxon>
        <taxon>Bacteroidota</taxon>
        <taxon>Bacteroidia</taxon>
        <taxon>Bacteroidales</taxon>
        <taxon>Prevotellaceae</taxon>
        <taxon>Hoylesella</taxon>
    </lineage>
</organism>
<dbReference type="Proteomes" id="UP000005283">
    <property type="component" value="Unassembled WGS sequence"/>
</dbReference>
<reference evidence="1 2" key="1">
    <citation type="submission" date="2009-12" db="EMBL/GenBank/DDBJ databases">
        <title>Genome Sequence of Prevotella buccalis ATCC 35310.</title>
        <authorList>
            <person name="Durkin A.S."/>
            <person name="Madupu R."/>
            <person name="Torralba M."/>
            <person name="Methe B."/>
            <person name="Sutton G."/>
            <person name="Strausberg R.L."/>
            <person name="Nelson K.E."/>
        </authorList>
    </citation>
    <scope>NUCLEOTIDE SEQUENCE [LARGE SCALE GENOMIC DNA]</scope>
    <source>
        <strain evidence="1 2">ATCC 35310</strain>
    </source>
</reference>
<gene>
    <name evidence="1" type="ORF">HMPREF0650_1229</name>
</gene>
<dbReference type="EMBL" id="ADEG01000109">
    <property type="protein sequence ID" value="EFA91024.1"/>
    <property type="molecule type" value="Genomic_DNA"/>
</dbReference>